<dbReference type="InterPro" id="IPR011990">
    <property type="entry name" value="TPR-like_helical_dom_sf"/>
</dbReference>
<evidence type="ECO:0000256" key="6">
    <source>
        <dbReference type="ARBA" id="ARBA00023212"/>
    </source>
</evidence>
<feature type="repeat" description="TPR" evidence="9">
    <location>
        <begin position="289"/>
        <end position="322"/>
    </location>
</feature>
<keyword evidence="5 9" id="KW-0802">TPR repeat</keyword>
<evidence type="ECO:0000256" key="8">
    <source>
        <dbReference type="ARBA" id="ARBA00041958"/>
    </source>
</evidence>
<evidence type="ECO:0000256" key="4">
    <source>
        <dbReference type="ARBA" id="ARBA00022737"/>
    </source>
</evidence>
<dbReference type="AlphaFoldDB" id="A0AAV2SRB8"/>
<evidence type="ECO:0000256" key="1">
    <source>
        <dbReference type="ARBA" id="ARBA00004245"/>
    </source>
</evidence>
<dbReference type="InterPro" id="IPR019734">
    <property type="entry name" value="TPR_rpt"/>
</dbReference>
<dbReference type="GO" id="GO:0008017">
    <property type="term" value="F:microtubule binding"/>
    <property type="evidence" value="ECO:0007669"/>
    <property type="project" value="TreeGrafter"/>
</dbReference>
<accession>A0AAV2SRB8</accession>
<dbReference type="GO" id="GO:0005876">
    <property type="term" value="C:spindle microtubule"/>
    <property type="evidence" value="ECO:0007669"/>
    <property type="project" value="TreeGrafter"/>
</dbReference>
<dbReference type="EMBL" id="CAXKWB010092496">
    <property type="protein sequence ID" value="CAL4217092.1"/>
    <property type="molecule type" value="Genomic_DNA"/>
</dbReference>
<organism evidence="10 11">
    <name type="scientific">Meganyctiphanes norvegica</name>
    <name type="common">Northern krill</name>
    <name type="synonym">Thysanopoda norvegica</name>
    <dbReference type="NCBI Taxonomy" id="48144"/>
    <lineage>
        <taxon>Eukaryota</taxon>
        <taxon>Metazoa</taxon>
        <taxon>Ecdysozoa</taxon>
        <taxon>Arthropoda</taxon>
        <taxon>Crustacea</taxon>
        <taxon>Multicrustacea</taxon>
        <taxon>Malacostraca</taxon>
        <taxon>Eumalacostraca</taxon>
        <taxon>Eucarida</taxon>
        <taxon>Euphausiacea</taxon>
        <taxon>Euphausiidae</taxon>
        <taxon>Meganyctiphanes</taxon>
    </lineage>
</organism>
<dbReference type="InterPro" id="IPR049039">
    <property type="entry name" value="RMD1-3_a_helical_rpt"/>
</dbReference>
<keyword evidence="3" id="KW-0963">Cytoplasm</keyword>
<evidence type="ECO:0000256" key="3">
    <source>
        <dbReference type="ARBA" id="ARBA00022490"/>
    </source>
</evidence>
<comment type="caution">
    <text evidence="10">The sequence shown here is derived from an EMBL/GenBank/DDBJ whole genome shotgun (WGS) entry which is preliminary data.</text>
</comment>
<gene>
    <name evidence="10" type="ORF">MNOR_LOCUS38800</name>
</gene>
<reference evidence="10 11" key="1">
    <citation type="submission" date="2024-05" db="EMBL/GenBank/DDBJ databases">
        <authorList>
            <person name="Wallberg A."/>
        </authorList>
    </citation>
    <scope>NUCLEOTIDE SEQUENCE [LARGE SCALE GENOMIC DNA]</scope>
</reference>
<dbReference type="GO" id="GO:0097431">
    <property type="term" value="C:mitotic spindle pole"/>
    <property type="evidence" value="ECO:0007669"/>
    <property type="project" value="TreeGrafter"/>
</dbReference>
<protein>
    <recommendedName>
        <fullName evidence="7">Regulator of microtubule dynamics protein 1</fullName>
    </recommendedName>
    <alternativeName>
        <fullName evidence="8">Protein FAM82B</fullName>
    </alternativeName>
</protein>
<dbReference type="PANTHER" id="PTHR16056">
    <property type="entry name" value="REGULATOR OF MICROTUBULE DYNAMICS PROTEIN"/>
    <property type="match status" value="1"/>
</dbReference>
<comment type="subcellular location">
    <subcellularLocation>
        <location evidence="1">Cytoplasm</location>
        <location evidence="1">Cytoskeleton</location>
    </subcellularLocation>
</comment>
<name>A0AAV2SRB8_MEGNR</name>
<keyword evidence="11" id="KW-1185">Reference proteome</keyword>
<evidence type="ECO:0000256" key="9">
    <source>
        <dbReference type="PROSITE-ProRule" id="PRU00339"/>
    </source>
</evidence>
<evidence type="ECO:0000256" key="5">
    <source>
        <dbReference type="ARBA" id="ARBA00022803"/>
    </source>
</evidence>
<evidence type="ECO:0000313" key="10">
    <source>
        <dbReference type="EMBL" id="CAL4217092.1"/>
    </source>
</evidence>
<dbReference type="Proteomes" id="UP001497623">
    <property type="component" value="Unassembled WGS sequence"/>
</dbReference>
<dbReference type="PANTHER" id="PTHR16056:SF16">
    <property type="entry name" value="REGULATOR OF MICROTUBULE DYNAMICS PROTEIN 1"/>
    <property type="match status" value="1"/>
</dbReference>
<dbReference type="Pfam" id="PF21033">
    <property type="entry name" value="RMD1-3"/>
    <property type="match status" value="1"/>
</dbReference>
<keyword evidence="4" id="KW-0677">Repeat</keyword>
<evidence type="ECO:0000256" key="2">
    <source>
        <dbReference type="ARBA" id="ARBA00011375"/>
    </source>
</evidence>
<dbReference type="SMART" id="SM00028">
    <property type="entry name" value="TPR"/>
    <property type="match status" value="2"/>
</dbReference>
<comment type="subunit">
    <text evidence="2">Interacts with microtubules.</text>
</comment>
<dbReference type="GO" id="GO:0005739">
    <property type="term" value="C:mitochondrion"/>
    <property type="evidence" value="ECO:0007669"/>
    <property type="project" value="TreeGrafter"/>
</dbReference>
<keyword evidence="6" id="KW-0206">Cytoskeleton</keyword>
<dbReference type="SUPFAM" id="SSF48452">
    <property type="entry name" value="TPR-like"/>
    <property type="match status" value="1"/>
</dbReference>
<dbReference type="PROSITE" id="PS50005">
    <property type="entry name" value="TPR"/>
    <property type="match status" value="1"/>
</dbReference>
<dbReference type="Gene3D" id="1.25.40.10">
    <property type="entry name" value="Tetratricopeptide repeat domain"/>
    <property type="match status" value="2"/>
</dbReference>
<evidence type="ECO:0000256" key="7">
    <source>
        <dbReference type="ARBA" id="ARBA00039966"/>
    </source>
</evidence>
<sequence length="342" mass="39352">MLSSSVIKRPLIGLKHFSTSKCLFQQNGFIAHSLKKLIQMPMMNSNRTLAKRPLLTTMGAILAGSVFGYGCSIMANSETLETILVEADRLYDLMDYEELYKLLHGHRVNSETLQTILVEADRLYDLMDYEELYKLLHGHRVFKHDDILWRLGRATYERAKAAKTDAEKKVLYKEALGYVEEALDINPNNFAVHKWMSILIDYVYTYEGTKARIAQSFNIKNHMVKACELNPTDGTSWHLLGVWFFSVAEIPWYQRKVAAVIFASPPEGTFQEALYMFLKAEEVEPNFYSSNLLYIGKCYLKIGKKDEAIEYLKRAINYEQKTKDDFDSLKEAKELLKGMGIS</sequence>
<proteinExistence type="predicted"/>
<evidence type="ECO:0000313" key="11">
    <source>
        <dbReference type="Proteomes" id="UP001497623"/>
    </source>
</evidence>